<dbReference type="Proteomes" id="UP000247903">
    <property type="component" value="Unassembled WGS sequence"/>
</dbReference>
<dbReference type="PRINTS" id="PR00080">
    <property type="entry name" value="SDRFAMILY"/>
</dbReference>
<reference evidence="4 5" key="1">
    <citation type="submission" date="2018-05" db="EMBL/GenBank/DDBJ databases">
        <title>Flavobacterium sp. strain IMCC34759, incomplete genome.</title>
        <authorList>
            <person name="Joung Y."/>
            <person name="Cho J."/>
        </authorList>
    </citation>
    <scope>NUCLEOTIDE SEQUENCE [LARGE SCALE GENOMIC DNA]</scope>
    <source>
        <strain evidence="4 5">IMCC34759</strain>
    </source>
</reference>
<comment type="caution">
    <text evidence="4">The sequence shown here is derived from an EMBL/GenBank/DDBJ whole genome shotgun (WGS) entry which is preliminary data.</text>
</comment>
<organism evidence="4 5">
    <name type="scientific">Flavobacterium cheongpyeongense</name>
    <dbReference type="NCBI Taxonomy" id="2212651"/>
    <lineage>
        <taxon>Bacteria</taxon>
        <taxon>Pseudomonadati</taxon>
        <taxon>Bacteroidota</taxon>
        <taxon>Flavobacteriia</taxon>
        <taxon>Flavobacteriales</taxon>
        <taxon>Flavobacteriaceae</taxon>
        <taxon>Flavobacterium</taxon>
    </lineage>
</organism>
<evidence type="ECO:0000256" key="3">
    <source>
        <dbReference type="RuleBase" id="RU000363"/>
    </source>
</evidence>
<dbReference type="CDD" id="cd05233">
    <property type="entry name" value="SDR_c"/>
    <property type="match status" value="1"/>
</dbReference>
<sequence>MKSKIHEYNKNNSIVMSKKTILITGASSGIGLEMAKILASKNYNLILVARNLDRLKSIKDDLESKYSSKVKIVRKDLSLSGNAEALYYEIKKEKLEVDYLINNAGIGNYGNFIETSLQEELNMIELNIASVVVLTKLFSQDMVKKDSGNIMNIASLLSFLPFPYYSVYSATKSFVLAFSETVNAELEGTGVMVKALCPGPIDTGFTTTEMAATNAYKTNKPVLPEVVAQEGVKLLLNTKTKKIVGFTNWFISNLPRVTPDFIMMKIKKNLASQKK</sequence>
<dbReference type="PANTHER" id="PTHR44196:SF2">
    <property type="entry name" value="SHORT-CHAIN DEHYDROGENASE-RELATED"/>
    <property type="match status" value="1"/>
</dbReference>
<accession>A0A2V4BRV4</accession>
<name>A0A2V4BRV4_9FLAO</name>
<proteinExistence type="inferred from homology"/>
<evidence type="ECO:0000313" key="4">
    <source>
        <dbReference type="EMBL" id="PXY40400.1"/>
    </source>
</evidence>
<dbReference type="InterPro" id="IPR036291">
    <property type="entry name" value="NAD(P)-bd_dom_sf"/>
</dbReference>
<dbReference type="GO" id="GO:0016491">
    <property type="term" value="F:oxidoreductase activity"/>
    <property type="evidence" value="ECO:0007669"/>
    <property type="project" value="UniProtKB-KW"/>
</dbReference>
<dbReference type="PRINTS" id="PR00081">
    <property type="entry name" value="GDHRDH"/>
</dbReference>
<dbReference type="Pfam" id="PF00106">
    <property type="entry name" value="adh_short"/>
    <property type="match status" value="1"/>
</dbReference>
<dbReference type="RefSeq" id="WP_110306956.1">
    <property type="nucleotide sequence ID" value="NZ_QJHK01000010.1"/>
</dbReference>
<evidence type="ECO:0000256" key="1">
    <source>
        <dbReference type="ARBA" id="ARBA00006484"/>
    </source>
</evidence>
<comment type="similarity">
    <text evidence="1 3">Belongs to the short-chain dehydrogenases/reductases (SDR) family.</text>
</comment>
<keyword evidence="2" id="KW-0560">Oxidoreductase</keyword>
<gene>
    <name evidence="4" type="ORF">DMB65_12355</name>
</gene>
<dbReference type="AlphaFoldDB" id="A0A2V4BRV4"/>
<keyword evidence="5" id="KW-1185">Reference proteome</keyword>
<dbReference type="GO" id="GO:0016020">
    <property type="term" value="C:membrane"/>
    <property type="evidence" value="ECO:0007669"/>
    <property type="project" value="TreeGrafter"/>
</dbReference>
<dbReference type="PIRSF" id="PIRSF000126">
    <property type="entry name" value="11-beta-HSD1"/>
    <property type="match status" value="1"/>
</dbReference>
<dbReference type="SUPFAM" id="SSF51735">
    <property type="entry name" value="NAD(P)-binding Rossmann-fold domains"/>
    <property type="match status" value="1"/>
</dbReference>
<dbReference type="PANTHER" id="PTHR44196">
    <property type="entry name" value="DEHYDROGENASE/REDUCTASE SDR FAMILY MEMBER 7B"/>
    <property type="match status" value="1"/>
</dbReference>
<evidence type="ECO:0000256" key="2">
    <source>
        <dbReference type="ARBA" id="ARBA00023002"/>
    </source>
</evidence>
<dbReference type="EMBL" id="QJHK01000010">
    <property type="protein sequence ID" value="PXY40400.1"/>
    <property type="molecule type" value="Genomic_DNA"/>
</dbReference>
<dbReference type="Gene3D" id="3.40.50.720">
    <property type="entry name" value="NAD(P)-binding Rossmann-like Domain"/>
    <property type="match status" value="1"/>
</dbReference>
<protein>
    <recommendedName>
        <fullName evidence="6">Short-chain dehydrogenase</fullName>
    </recommendedName>
</protein>
<evidence type="ECO:0008006" key="6">
    <source>
        <dbReference type="Google" id="ProtNLM"/>
    </source>
</evidence>
<evidence type="ECO:0000313" key="5">
    <source>
        <dbReference type="Proteomes" id="UP000247903"/>
    </source>
</evidence>
<dbReference type="InterPro" id="IPR002347">
    <property type="entry name" value="SDR_fam"/>
</dbReference>
<dbReference type="OrthoDB" id="9808814at2"/>